<comment type="caution">
    <text evidence="2">The sequence shown here is derived from an EMBL/GenBank/DDBJ whole genome shotgun (WGS) entry which is preliminary data.</text>
</comment>
<gene>
    <name evidence="2" type="ORF">F5891DRAFT_1053403</name>
</gene>
<reference evidence="2" key="1">
    <citation type="journal article" date="2020" name="New Phytol.">
        <title>Comparative genomics reveals dynamic genome evolution in host specialist ectomycorrhizal fungi.</title>
        <authorList>
            <person name="Lofgren L.A."/>
            <person name="Nguyen N.H."/>
            <person name="Vilgalys R."/>
            <person name="Ruytinx J."/>
            <person name="Liao H.L."/>
            <person name="Branco S."/>
            <person name="Kuo A."/>
            <person name="LaButti K."/>
            <person name="Lipzen A."/>
            <person name="Andreopoulos W."/>
            <person name="Pangilinan J."/>
            <person name="Riley R."/>
            <person name="Hundley H."/>
            <person name="Na H."/>
            <person name="Barry K."/>
            <person name="Grigoriev I.V."/>
            <person name="Stajich J.E."/>
            <person name="Kennedy P.G."/>
        </authorList>
    </citation>
    <scope>NUCLEOTIDE SEQUENCE</scope>
    <source>
        <strain evidence="2">FC203</strain>
    </source>
</reference>
<keyword evidence="3" id="KW-1185">Reference proteome</keyword>
<keyword evidence="1" id="KW-0732">Signal</keyword>
<evidence type="ECO:0000313" key="3">
    <source>
        <dbReference type="Proteomes" id="UP001195769"/>
    </source>
</evidence>
<protein>
    <recommendedName>
        <fullName evidence="4">Secreted protein</fullName>
    </recommendedName>
</protein>
<dbReference type="Proteomes" id="UP001195769">
    <property type="component" value="Unassembled WGS sequence"/>
</dbReference>
<accession>A0AAD4HHP6</accession>
<feature type="signal peptide" evidence="1">
    <location>
        <begin position="1"/>
        <end position="27"/>
    </location>
</feature>
<sequence>MEPRPALIFHSLPSLLSFFPCFGACHACPSTYRYLTTATAIHQHLCHGPRHRFSIMSACNRAPVETNRSPQTHIHSQRSASFQCSIHFLLQVPTPSTASRGSFMT</sequence>
<dbReference type="GeneID" id="64656872"/>
<proteinExistence type="predicted"/>
<evidence type="ECO:0000256" key="1">
    <source>
        <dbReference type="SAM" id="SignalP"/>
    </source>
</evidence>
<evidence type="ECO:0008006" key="4">
    <source>
        <dbReference type="Google" id="ProtNLM"/>
    </source>
</evidence>
<feature type="chain" id="PRO_5041932271" description="Secreted protein" evidence="1">
    <location>
        <begin position="28"/>
        <end position="105"/>
    </location>
</feature>
<dbReference type="RefSeq" id="XP_041222167.1">
    <property type="nucleotide sequence ID" value="XM_041362574.1"/>
</dbReference>
<organism evidence="2 3">
    <name type="scientific">Suillus fuscotomentosus</name>
    <dbReference type="NCBI Taxonomy" id="1912939"/>
    <lineage>
        <taxon>Eukaryota</taxon>
        <taxon>Fungi</taxon>
        <taxon>Dikarya</taxon>
        <taxon>Basidiomycota</taxon>
        <taxon>Agaricomycotina</taxon>
        <taxon>Agaricomycetes</taxon>
        <taxon>Agaricomycetidae</taxon>
        <taxon>Boletales</taxon>
        <taxon>Suillineae</taxon>
        <taxon>Suillaceae</taxon>
        <taxon>Suillus</taxon>
    </lineage>
</organism>
<evidence type="ECO:0000313" key="2">
    <source>
        <dbReference type="EMBL" id="KAG1896591.1"/>
    </source>
</evidence>
<dbReference type="AlphaFoldDB" id="A0AAD4HHP6"/>
<dbReference type="EMBL" id="JABBWK010000054">
    <property type="protein sequence ID" value="KAG1896591.1"/>
    <property type="molecule type" value="Genomic_DNA"/>
</dbReference>
<name>A0AAD4HHP6_9AGAM</name>